<name>A0A0F4YII5_RASE3</name>
<sequence length="100" mass="10651">PPGLPSHTPQCHGAQGPIGLLSVCLVLLEPEQLYGPGWLDPVQGLFPDVEADLLLPGSLVTSCCCSYSVEYPHHTLGSSCERPLCLGCLWKSPLPVRSCL</sequence>
<dbReference type="AlphaFoldDB" id="A0A0F4YII5"/>
<evidence type="ECO:0000313" key="1">
    <source>
        <dbReference type="EMBL" id="KKA18034.1"/>
    </source>
</evidence>
<comment type="caution">
    <text evidence="1">The sequence shown here is derived from an EMBL/GenBank/DDBJ whole genome shotgun (WGS) entry which is preliminary data.</text>
</comment>
<evidence type="ECO:0000313" key="2">
    <source>
        <dbReference type="Proteomes" id="UP000053958"/>
    </source>
</evidence>
<dbReference type="EMBL" id="LASV01000510">
    <property type="protein sequence ID" value="KKA18034.1"/>
    <property type="molecule type" value="Genomic_DNA"/>
</dbReference>
<gene>
    <name evidence="1" type="ORF">T310_8022</name>
</gene>
<accession>A0A0F4YII5</accession>
<dbReference type="GeneID" id="25320287"/>
<reference evidence="1 2" key="1">
    <citation type="submission" date="2015-04" db="EMBL/GenBank/DDBJ databases">
        <authorList>
            <person name="Heijne W.H."/>
            <person name="Fedorova N.D."/>
            <person name="Nierman W.C."/>
            <person name="Vollebregt A.W."/>
            <person name="Zhao Z."/>
            <person name="Wu L."/>
            <person name="Kumar M."/>
            <person name="Stam H."/>
            <person name="van den Berg M.A."/>
            <person name="Pel H.J."/>
        </authorList>
    </citation>
    <scope>NUCLEOTIDE SEQUENCE [LARGE SCALE GENOMIC DNA]</scope>
    <source>
        <strain evidence="1 2">CBS 393.64</strain>
    </source>
</reference>
<dbReference type="RefSeq" id="XP_013324646.1">
    <property type="nucleotide sequence ID" value="XM_013469192.1"/>
</dbReference>
<organism evidence="1 2">
    <name type="scientific">Rasamsonia emersonii (strain ATCC 16479 / CBS 393.64 / IMI 116815)</name>
    <dbReference type="NCBI Taxonomy" id="1408163"/>
    <lineage>
        <taxon>Eukaryota</taxon>
        <taxon>Fungi</taxon>
        <taxon>Dikarya</taxon>
        <taxon>Ascomycota</taxon>
        <taxon>Pezizomycotina</taxon>
        <taxon>Eurotiomycetes</taxon>
        <taxon>Eurotiomycetidae</taxon>
        <taxon>Eurotiales</taxon>
        <taxon>Trichocomaceae</taxon>
        <taxon>Rasamsonia</taxon>
    </lineage>
</organism>
<protein>
    <submittedName>
        <fullName evidence="1">Uncharacterized protein</fullName>
    </submittedName>
</protein>
<proteinExistence type="predicted"/>
<feature type="non-terminal residue" evidence="1">
    <location>
        <position position="1"/>
    </location>
</feature>
<dbReference type="Proteomes" id="UP000053958">
    <property type="component" value="Unassembled WGS sequence"/>
</dbReference>
<keyword evidence="2" id="KW-1185">Reference proteome</keyword>